<dbReference type="Pfam" id="PF14464">
    <property type="entry name" value="Prok-JAB"/>
    <property type="match status" value="1"/>
</dbReference>
<keyword evidence="3" id="KW-0378">Hydrolase</keyword>
<feature type="domain" description="MPN" evidence="6">
    <location>
        <begin position="6"/>
        <end position="138"/>
    </location>
</feature>
<dbReference type="PANTHER" id="PTHR34858">
    <property type="entry name" value="CYSO-CYSTEINE PEPTIDASE"/>
    <property type="match status" value="1"/>
</dbReference>
<dbReference type="PROSITE" id="PS50249">
    <property type="entry name" value="MPN"/>
    <property type="match status" value="1"/>
</dbReference>
<dbReference type="InterPro" id="IPR000555">
    <property type="entry name" value="JAMM/MPN+_dom"/>
</dbReference>
<dbReference type="SUPFAM" id="SSF102712">
    <property type="entry name" value="JAB1/MPN domain"/>
    <property type="match status" value="1"/>
</dbReference>
<name>A0A7M2WV86_9BACT</name>
<protein>
    <submittedName>
        <fullName evidence="7">M67 family metallopeptidase</fullName>
    </submittedName>
</protein>
<keyword evidence="2" id="KW-0479">Metal-binding</keyword>
<evidence type="ECO:0000256" key="5">
    <source>
        <dbReference type="ARBA" id="ARBA00023049"/>
    </source>
</evidence>
<dbReference type="AlphaFoldDB" id="A0A7M2WV86"/>
<dbReference type="InterPro" id="IPR037518">
    <property type="entry name" value="MPN"/>
</dbReference>
<dbReference type="Proteomes" id="UP000593765">
    <property type="component" value="Chromosome"/>
</dbReference>
<evidence type="ECO:0000313" key="8">
    <source>
        <dbReference type="Proteomes" id="UP000593765"/>
    </source>
</evidence>
<keyword evidence="1" id="KW-0645">Protease</keyword>
<organism evidence="7 8">
    <name type="scientific">Humisphaera borealis</name>
    <dbReference type="NCBI Taxonomy" id="2807512"/>
    <lineage>
        <taxon>Bacteria</taxon>
        <taxon>Pseudomonadati</taxon>
        <taxon>Planctomycetota</taxon>
        <taxon>Phycisphaerae</taxon>
        <taxon>Tepidisphaerales</taxon>
        <taxon>Tepidisphaeraceae</taxon>
        <taxon>Humisphaera</taxon>
    </lineage>
</organism>
<gene>
    <name evidence="7" type="ORF">IPV69_25160</name>
</gene>
<dbReference type="EMBL" id="CP063458">
    <property type="protein sequence ID" value="QOV89448.1"/>
    <property type="molecule type" value="Genomic_DNA"/>
</dbReference>
<dbReference type="FunFam" id="3.40.140.10:FF:000085">
    <property type="entry name" value="Mov34/MPN/PAD-1 family protein"/>
    <property type="match status" value="1"/>
</dbReference>
<dbReference type="Gene3D" id="3.40.140.10">
    <property type="entry name" value="Cytidine Deaminase, domain 2"/>
    <property type="match status" value="1"/>
</dbReference>
<accession>A0A7M2WV86</accession>
<evidence type="ECO:0000313" key="7">
    <source>
        <dbReference type="EMBL" id="QOV89448.1"/>
    </source>
</evidence>
<dbReference type="CDD" id="cd08070">
    <property type="entry name" value="MPN_like"/>
    <property type="match status" value="1"/>
</dbReference>
<evidence type="ECO:0000256" key="4">
    <source>
        <dbReference type="ARBA" id="ARBA00022833"/>
    </source>
</evidence>
<dbReference type="GO" id="GO:0008270">
    <property type="term" value="F:zinc ion binding"/>
    <property type="evidence" value="ECO:0007669"/>
    <property type="project" value="TreeGrafter"/>
</dbReference>
<dbReference type="InterPro" id="IPR051929">
    <property type="entry name" value="VirAsm_ModProt"/>
</dbReference>
<dbReference type="GO" id="GO:0006508">
    <property type="term" value="P:proteolysis"/>
    <property type="evidence" value="ECO:0007669"/>
    <property type="project" value="UniProtKB-KW"/>
</dbReference>
<evidence type="ECO:0000256" key="3">
    <source>
        <dbReference type="ARBA" id="ARBA00022801"/>
    </source>
</evidence>
<dbReference type="InterPro" id="IPR028090">
    <property type="entry name" value="JAB_dom_prok"/>
</dbReference>
<keyword evidence="8" id="KW-1185">Reference proteome</keyword>
<dbReference type="PANTHER" id="PTHR34858:SF1">
    <property type="entry name" value="CYSO-CYSTEINE PEPTIDASE"/>
    <property type="match status" value="1"/>
</dbReference>
<dbReference type="GO" id="GO:0008235">
    <property type="term" value="F:metalloexopeptidase activity"/>
    <property type="evidence" value="ECO:0007669"/>
    <property type="project" value="TreeGrafter"/>
</dbReference>
<dbReference type="SMART" id="SM00232">
    <property type="entry name" value="JAB_MPN"/>
    <property type="match status" value="1"/>
</dbReference>
<dbReference type="RefSeq" id="WP_206292488.1">
    <property type="nucleotide sequence ID" value="NZ_CP063458.1"/>
</dbReference>
<reference evidence="7 8" key="1">
    <citation type="submission" date="2020-10" db="EMBL/GenBank/DDBJ databases">
        <title>Wide distribution of Phycisphaera-like planctomycetes from WD2101 soil group in peatlands and genome analysis of the first cultivated representative.</title>
        <authorList>
            <person name="Dedysh S.N."/>
            <person name="Beletsky A.V."/>
            <person name="Ivanova A."/>
            <person name="Kulichevskaya I.S."/>
            <person name="Suzina N.E."/>
            <person name="Philippov D.A."/>
            <person name="Rakitin A.L."/>
            <person name="Mardanov A.V."/>
            <person name="Ravin N.V."/>
        </authorList>
    </citation>
    <scope>NUCLEOTIDE SEQUENCE [LARGE SCALE GENOMIC DNA]</scope>
    <source>
        <strain evidence="7 8">M1803</strain>
    </source>
</reference>
<proteinExistence type="predicted"/>
<evidence type="ECO:0000256" key="1">
    <source>
        <dbReference type="ARBA" id="ARBA00022670"/>
    </source>
</evidence>
<keyword evidence="5" id="KW-0482">Metalloprotease</keyword>
<sequence length="149" mass="17126">MPVPPLILPTALFRQIESEGEVGYPNEICGMIFGREVKDAAGNVRRLTEKLIVGKNVFEADEQYHRFSIDPREQMKAERAAEKEGLTLLGYYHSHPDHPARPSEYDREHAWEFYSYVIVAITKGKATDMTSWVLEGETKQFAKQEIRQV</sequence>
<keyword evidence="4" id="KW-0862">Zinc</keyword>
<evidence type="ECO:0000256" key="2">
    <source>
        <dbReference type="ARBA" id="ARBA00022723"/>
    </source>
</evidence>
<evidence type="ECO:0000259" key="6">
    <source>
        <dbReference type="PROSITE" id="PS50249"/>
    </source>
</evidence>
<dbReference type="KEGG" id="hbs:IPV69_25160"/>